<dbReference type="InterPro" id="IPR007844">
    <property type="entry name" value="AsmA"/>
</dbReference>
<accession>G6XKQ3</accession>
<feature type="transmembrane region" description="Helical" evidence="2">
    <location>
        <begin position="29"/>
        <end position="49"/>
    </location>
</feature>
<keyword evidence="2" id="KW-0812">Transmembrane</keyword>
<feature type="compositionally biased region" description="Low complexity" evidence="1">
    <location>
        <begin position="10"/>
        <end position="21"/>
    </location>
</feature>
<keyword evidence="2" id="KW-0472">Membrane</keyword>
<organism evidence="4 5">
    <name type="scientific">Gluconobacter morbifer G707</name>
    <dbReference type="NCBI Taxonomy" id="1088869"/>
    <lineage>
        <taxon>Bacteria</taxon>
        <taxon>Pseudomonadati</taxon>
        <taxon>Pseudomonadota</taxon>
        <taxon>Alphaproteobacteria</taxon>
        <taxon>Acetobacterales</taxon>
        <taxon>Acetobacteraceae</taxon>
        <taxon>Gluconobacter</taxon>
    </lineage>
</organism>
<dbReference type="STRING" id="1088869.GMO_20690"/>
<dbReference type="OrthoDB" id="5749006at2"/>
<dbReference type="eggNOG" id="COG2982">
    <property type="taxonomic scope" value="Bacteria"/>
</dbReference>
<dbReference type="Proteomes" id="UP000004949">
    <property type="component" value="Unassembled WGS sequence"/>
</dbReference>
<gene>
    <name evidence="4" type="ORF">GMO_20690</name>
</gene>
<dbReference type="AlphaFoldDB" id="G6XKQ3"/>
<protein>
    <recommendedName>
        <fullName evidence="3">AsmA domain-containing protein</fullName>
    </recommendedName>
</protein>
<feature type="region of interest" description="Disordered" evidence="1">
    <location>
        <begin position="658"/>
        <end position="715"/>
    </location>
</feature>
<dbReference type="RefSeq" id="WP_008852216.1">
    <property type="nucleotide sequence ID" value="NZ_AGQV01000007.1"/>
</dbReference>
<keyword evidence="2" id="KW-1133">Transmembrane helix</keyword>
<dbReference type="EMBL" id="AGQV01000007">
    <property type="protein sequence ID" value="EHH67616.1"/>
    <property type="molecule type" value="Genomic_DNA"/>
</dbReference>
<dbReference type="PANTHER" id="PTHR30441:SF9">
    <property type="entry name" value="ASMA FAMILY PROTEIN YHJG"/>
    <property type="match status" value="1"/>
</dbReference>
<name>G6XKQ3_9PROT</name>
<proteinExistence type="predicted"/>
<dbReference type="PATRIC" id="fig|1088869.3.peg.2064"/>
<dbReference type="GO" id="GO:0090313">
    <property type="term" value="P:regulation of protein targeting to membrane"/>
    <property type="evidence" value="ECO:0007669"/>
    <property type="project" value="TreeGrafter"/>
</dbReference>
<comment type="caution">
    <text evidence="4">The sequence shown here is derived from an EMBL/GenBank/DDBJ whole genome shotgun (WGS) entry which is preliminary data.</text>
</comment>
<evidence type="ECO:0000259" key="3">
    <source>
        <dbReference type="Pfam" id="PF05170"/>
    </source>
</evidence>
<sequence>MKELSVSDTPSHPAAARPARPSHPVLKTIGGLAGALVAAIIVLILIWQWDWFVPYINRHASAALHRPVSITHLHVHPGFKTTVTVDDLKVGQPDDFKTEKADFASAHAITVTVDVWRYIMGRGLAVPFIHLDTPQGDIVSLLNGRNNYTFTSQDTSKTSSSSSTPIPELGQIHINDGDIRVALARLKTDMHVLIHTTPGENGKEGTLVVDLRGRYAQAPIKGHIVGGALLTLTDRTHSYPIDGRLENGPTYATLRGTVDDPLHFQGTNLSLHFAGPDMALLYGLTGVPIPHTPAYNITGNLAYSARAIRFQNFEGRMGTSDIGGDINVDPHQKPIFVEATLHSRSVNLEDLGGFIGARTGEAKKTAPPSRSVLPDQKINVPKLNAVNAHVTYHGDHIRNKDWPLDNIDTEFFVQDGAIDLKHLTFATGTGHISVAAKLQPTEKDLFRTNFRLDVSRLPLSRIMTSSSTFKGDGTIGGHATLISTGNSVASFVANGNGGITLVLDRGGDVSALLPDILGLKLGSAILSALGIPDRSKLECLVTDMPLRDGILHTNSLLLQTGTSRTTGTGTVNFHKDTLDYAITTRSVGPQILSLPGAVHIFGDLNGPTILPGAEIAGRLAASIGLGVLFPPAALIPTIQLGVGEGSACEKAVREANTQPAAGIAPGRTTGSGASSVPHPETGKNRKAATRNSPQSRRDIHRAWEKKLNPKQKAAH</sequence>
<dbReference type="Pfam" id="PF05170">
    <property type="entry name" value="AsmA"/>
    <property type="match status" value="1"/>
</dbReference>
<dbReference type="InterPro" id="IPR052894">
    <property type="entry name" value="AsmA-related"/>
</dbReference>
<reference evidence="4 5" key="1">
    <citation type="submission" date="2011-10" db="EMBL/GenBank/DDBJ databases">
        <title>Genome sequence of Gluconobacter morbifer G707, isolated from Drosophila gut.</title>
        <authorList>
            <person name="Lee W.-J."/>
            <person name="Kim E.-K."/>
        </authorList>
    </citation>
    <scope>NUCLEOTIDE SEQUENCE [LARGE SCALE GENOMIC DNA]</scope>
    <source>
        <strain evidence="4 5">G707</strain>
    </source>
</reference>
<feature type="region of interest" description="Disordered" evidence="1">
    <location>
        <begin position="150"/>
        <end position="169"/>
    </location>
</feature>
<evidence type="ECO:0000313" key="5">
    <source>
        <dbReference type="Proteomes" id="UP000004949"/>
    </source>
</evidence>
<dbReference type="PANTHER" id="PTHR30441">
    <property type="entry name" value="DUF748 DOMAIN-CONTAINING PROTEIN"/>
    <property type="match status" value="1"/>
</dbReference>
<feature type="compositionally biased region" description="Low complexity" evidence="1">
    <location>
        <begin position="150"/>
        <end position="164"/>
    </location>
</feature>
<evidence type="ECO:0000256" key="2">
    <source>
        <dbReference type="SAM" id="Phobius"/>
    </source>
</evidence>
<feature type="compositionally biased region" description="Basic and acidic residues" evidence="1">
    <location>
        <begin position="695"/>
        <end position="707"/>
    </location>
</feature>
<keyword evidence="5" id="KW-1185">Reference proteome</keyword>
<evidence type="ECO:0000313" key="4">
    <source>
        <dbReference type="EMBL" id="EHH67616.1"/>
    </source>
</evidence>
<feature type="region of interest" description="Disordered" evidence="1">
    <location>
        <begin position="1"/>
        <end position="21"/>
    </location>
</feature>
<feature type="domain" description="AsmA" evidence="3">
    <location>
        <begin position="211"/>
        <end position="554"/>
    </location>
</feature>
<dbReference type="GO" id="GO:0005886">
    <property type="term" value="C:plasma membrane"/>
    <property type="evidence" value="ECO:0007669"/>
    <property type="project" value="TreeGrafter"/>
</dbReference>
<evidence type="ECO:0000256" key="1">
    <source>
        <dbReference type="SAM" id="MobiDB-lite"/>
    </source>
</evidence>